<dbReference type="GO" id="GO:0048367">
    <property type="term" value="P:shoot system development"/>
    <property type="evidence" value="ECO:0007669"/>
    <property type="project" value="UniProtKB-ARBA"/>
</dbReference>
<name>A0A2I0A8W6_9ASPA</name>
<organism evidence="8 9">
    <name type="scientific">Apostasia shenzhenica</name>
    <dbReference type="NCBI Taxonomy" id="1088818"/>
    <lineage>
        <taxon>Eukaryota</taxon>
        <taxon>Viridiplantae</taxon>
        <taxon>Streptophyta</taxon>
        <taxon>Embryophyta</taxon>
        <taxon>Tracheophyta</taxon>
        <taxon>Spermatophyta</taxon>
        <taxon>Magnoliopsida</taxon>
        <taxon>Liliopsida</taxon>
        <taxon>Asparagales</taxon>
        <taxon>Orchidaceae</taxon>
        <taxon>Apostasioideae</taxon>
        <taxon>Apostasia</taxon>
    </lineage>
</organism>
<evidence type="ECO:0000256" key="5">
    <source>
        <dbReference type="ARBA" id="ARBA00022989"/>
    </source>
</evidence>
<comment type="similarity">
    <text evidence="7">Belongs to the DVL/RTFL small polypeptides family.</text>
</comment>
<sequence>MELCGEEKWRMAKKESWKASASSSSSPAPARERLARAAARRSFAGRCGSLVKEQRARFYIMRRCVAMLICWRDLA</sequence>
<dbReference type="Pfam" id="PF08137">
    <property type="entry name" value="DVL"/>
    <property type="match status" value="1"/>
</dbReference>
<evidence type="ECO:0000256" key="6">
    <source>
        <dbReference type="ARBA" id="ARBA00023136"/>
    </source>
</evidence>
<proteinExistence type="inferred from homology"/>
<dbReference type="GO" id="GO:0008285">
    <property type="term" value="P:negative regulation of cell population proliferation"/>
    <property type="evidence" value="ECO:0007669"/>
    <property type="project" value="InterPro"/>
</dbReference>
<comment type="subcellular location">
    <subcellularLocation>
        <location evidence="1">Cell membrane</location>
        <topology evidence="1">Single-pass membrane protein</topology>
    </subcellularLocation>
</comment>
<dbReference type="InterPro" id="IPR012552">
    <property type="entry name" value="DVL"/>
</dbReference>
<dbReference type="OrthoDB" id="784420at2759"/>
<dbReference type="AlphaFoldDB" id="A0A2I0A8W6"/>
<keyword evidence="6" id="KW-0472">Membrane</keyword>
<reference evidence="8 9" key="1">
    <citation type="journal article" date="2017" name="Nature">
        <title>The Apostasia genome and the evolution of orchids.</title>
        <authorList>
            <person name="Zhang G.Q."/>
            <person name="Liu K.W."/>
            <person name="Li Z."/>
            <person name="Lohaus R."/>
            <person name="Hsiao Y.Y."/>
            <person name="Niu S.C."/>
            <person name="Wang J.Y."/>
            <person name="Lin Y.C."/>
            <person name="Xu Q."/>
            <person name="Chen L.J."/>
            <person name="Yoshida K."/>
            <person name="Fujiwara S."/>
            <person name="Wang Z.W."/>
            <person name="Zhang Y.Q."/>
            <person name="Mitsuda N."/>
            <person name="Wang M."/>
            <person name="Liu G.H."/>
            <person name="Pecoraro L."/>
            <person name="Huang H.X."/>
            <person name="Xiao X.J."/>
            <person name="Lin M."/>
            <person name="Wu X.Y."/>
            <person name="Wu W.L."/>
            <person name="Chen Y.Y."/>
            <person name="Chang S.B."/>
            <person name="Sakamoto S."/>
            <person name="Ohme-Takagi M."/>
            <person name="Yagi M."/>
            <person name="Zeng S.J."/>
            <person name="Shen C.Y."/>
            <person name="Yeh C.M."/>
            <person name="Luo Y.B."/>
            <person name="Tsai W.C."/>
            <person name="Van de Peer Y."/>
            <person name="Liu Z.J."/>
        </authorList>
    </citation>
    <scope>NUCLEOTIDE SEQUENCE [LARGE SCALE GENOMIC DNA]</scope>
    <source>
        <strain evidence="9">cv. Shenzhen</strain>
        <tissue evidence="8">Stem</tissue>
    </source>
</reference>
<gene>
    <name evidence="8" type="ORF">AXF42_Ash008197</name>
</gene>
<dbReference type="GO" id="GO:0005886">
    <property type="term" value="C:plasma membrane"/>
    <property type="evidence" value="ECO:0007669"/>
    <property type="project" value="UniProtKB-SubCell"/>
</dbReference>
<evidence type="ECO:0000256" key="4">
    <source>
        <dbReference type="ARBA" id="ARBA00022692"/>
    </source>
</evidence>
<keyword evidence="5" id="KW-1133">Transmembrane helix</keyword>
<evidence type="ECO:0008006" key="10">
    <source>
        <dbReference type="Google" id="ProtNLM"/>
    </source>
</evidence>
<evidence type="ECO:0000256" key="2">
    <source>
        <dbReference type="ARBA" id="ARBA00022473"/>
    </source>
</evidence>
<dbReference type="InterPro" id="IPR051525">
    <property type="entry name" value="DVL_RTFL_regulatory"/>
</dbReference>
<accession>A0A2I0A8W6</accession>
<dbReference type="EMBL" id="KZ452012">
    <property type="protein sequence ID" value="PKA51968.1"/>
    <property type="molecule type" value="Genomic_DNA"/>
</dbReference>
<evidence type="ECO:0000256" key="1">
    <source>
        <dbReference type="ARBA" id="ARBA00004162"/>
    </source>
</evidence>
<protein>
    <recommendedName>
        <fullName evidence="10">ROTUNDIFOLIA like 8</fullName>
    </recommendedName>
</protein>
<dbReference type="Proteomes" id="UP000236161">
    <property type="component" value="Unassembled WGS sequence"/>
</dbReference>
<keyword evidence="4" id="KW-0812">Transmembrane</keyword>
<keyword evidence="3" id="KW-1003">Cell membrane</keyword>
<dbReference type="PANTHER" id="PTHR33102">
    <property type="entry name" value="DVL19-RELATED-RELATED"/>
    <property type="match status" value="1"/>
</dbReference>
<keyword evidence="9" id="KW-1185">Reference proteome</keyword>
<evidence type="ECO:0000313" key="9">
    <source>
        <dbReference type="Proteomes" id="UP000236161"/>
    </source>
</evidence>
<evidence type="ECO:0000256" key="7">
    <source>
        <dbReference type="ARBA" id="ARBA00024340"/>
    </source>
</evidence>
<evidence type="ECO:0000313" key="8">
    <source>
        <dbReference type="EMBL" id="PKA51968.1"/>
    </source>
</evidence>
<evidence type="ECO:0000256" key="3">
    <source>
        <dbReference type="ARBA" id="ARBA00022475"/>
    </source>
</evidence>
<keyword evidence="2" id="KW-0217">Developmental protein</keyword>